<dbReference type="SUPFAM" id="SSF51412">
    <property type="entry name" value="Inosine monophosphate dehydrogenase (IMPDH)"/>
    <property type="match status" value="1"/>
</dbReference>
<reference evidence="4 5" key="1">
    <citation type="submission" date="2018-10" db="EMBL/GenBank/DDBJ databases">
        <title>Propagation and draft genome sequences of three atypical Erhlichia ruminantium isolates.</title>
        <authorList>
            <person name="Liebenberg J."/>
            <person name="Steyn H."/>
            <person name="Josemans A."/>
            <person name="Zweygarth E."/>
        </authorList>
    </citation>
    <scope>NUCLEOTIDE SEQUENCE [LARGE SCALE GENOMIC DNA]</scope>
    <source>
        <strain evidence="4 5">Omatjenne</strain>
    </source>
</reference>
<protein>
    <submittedName>
        <fullName evidence="4">2-nitropropane dioxygenase</fullName>
    </submittedName>
</protein>
<keyword evidence="2" id="KW-0288">FMN</keyword>
<name>A0AAE6UI99_EHRRU</name>
<organism evidence="4 5">
    <name type="scientific">Ehrlichia ruminantium</name>
    <name type="common">heartwater rickettsia</name>
    <name type="synonym">Cowdria ruminantium</name>
    <dbReference type="NCBI Taxonomy" id="779"/>
    <lineage>
        <taxon>Bacteria</taxon>
        <taxon>Pseudomonadati</taxon>
        <taxon>Pseudomonadota</taxon>
        <taxon>Alphaproteobacteria</taxon>
        <taxon>Rickettsiales</taxon>
        <taxon>Anaplasmataceae</taxon>
        <taxon>Ehrlichia</taxon>
    </lineage>
</organism>
<accession>A0AAE6UI99</accession>
<dbReference type="PANTHER" id="PTHR32332">
    <property type="entry name" value="2-NITROPROPANE DIOXYGENASE"/>
    <property type="match status" value="1"/>
</dbReference>
<evidence type="ECO:0000256" key="1">
    <source>
        <dbReference type="ARBA" id="ARBA00022630"/>
    </source>
</evidence>
<dbReference type="AlphaFoldDB" id="A0AAE6UI99"/>
<dbReference type="PANTHER" id="PTHR32332:SF20">
    <property type="entry name" value="2-NITROPROPANE DIOXYGENASE-LIKE PROTEIN"/>
    <property type="match status" value="1"/>
</dbReference>
<keyword evidence="5" id="KW-1185">Reference proteome</keyword>
<dbReference type="RefSeq" id="WP_158406326.1">
    <property type="nucleotide sequence ID" value="NZ_CP033454.1"/>
</dbReference>
<dbReference type="CDD" id="cd04730">
    <property type="entry name" value="NPD_like"/>
    <property type="match status" value="1"/>
</dbReference>
<sequence>MLSELWKSGTEFLGSSFAIMGGAMSWVSDHNLVSAISNAGGFGVLACGSIDPSTLKKEIILTQQLTARPFGVNLIIMHPDLADLIDVCVETGITHIVLAGGIPNSKMINHVKNAKIKIMCFAPSLSIAKRLVRAGVDALIIEGMEAGGHIGPVSTSVLAQEILPYFRQDDSLKKVPIFIAGGIGRGEMIAHYLIMGASGCQIGTLFVCTYESRIHNNFKEVFIKSSSRDAVSSVQLNKDFPVIPVRAIENDASIKFLELQQNIINLYNQGKISKQDGQLCIEKFWAGALKKAVIDGDIVNGSLMAGQSVGMVHNIETTAQVINNLISQACNYITSVQNIKPSAVN</sequence>
<evidence type="ECO:0000256" key="3">
    <source>
        <dbReference type="ARBA" id="ARBA00023002"/>
    </source>
</evidence>
<dbReference type="EMBL" id="CP033455">
    <property type="protein sequence ID" value="QGR03160.1"/>
    <property type="molecule type" value="Genomic_DNA"/>
</dbReference>
<evidence type="ECO:0000313" key="5">
    <source>
        <dbReference type="Proteomes" id="UP000422822"/>
    </source>
</evidence>
<dbReference type="InterPro" id="IPR013785">
    <property type="entry name" value="Aldolase_TIM"/>
</dbReference>
<dbReference type="GO" id="GO:0018580">
    <property type="term" value="F:nitronate monooxygenase activity"/>
    <property type="evidence" value="ECO:0007669"/>
    <property type="project" value="InterPro"/>
</dbReference>
<dbReference type="InterPro" id="IPR004136">
    <property type="entry name" value="NMO"/>
</dbReference>
<dbReference type="Gene3D" id="3.20.20.70">
    <property type="entry name" value="Aldolase class I"/>
    <property type="match status" value="1"/>
</dbReference>
<keyword evidence="4" id="KW-0223">Dioxygenase</keyword>
<evidence type="ECO:0000313" key="4">
    <source>
        <dbReference type="EMBL" id="QGR03160.1"/>
    </source>
</evidence>
<keyword evidence="3" id="KW-0560">Oxidoreductase</keyword>
<proteinExistence type="predicted"/>
<evidence type="ECO:0000256" key="2">
    <source>
        <dbReference type="ARBA" id="ARBA00022643"/>
    </source>
</evidence>
<gene>
    <name evidence="4" type="ORF">EDL80_00840</name>
</gene>
<dbReference type="Proteomes" id="UP000422822">
    <property type="component" value="Chromosome"/>
</dbReference>
<dbReference type="GO" id="GO:0051213">
    <property type="term" value="F:dioxygenase activity"/>
    <property type="evidence" value="ECO:0007669"/>
    <property type="project" value="UniProtKB-KW"/>
</dbReference>
<keyword evidence="1" id="KW-0285">Flavoprotein</keyword>
<dbReference type="Pfam" id="PF03060">
    <property type="entry name" value="NMO"/>
    <property type="match status" value="1"/>
</dbReference>